<evidence type="ECO:0000313" key="2">
    <source>
        <dbReference type="Proteomes" id="UP001515480"/>
    </source>
</evidence>
<organism evidence="1 2">
    <name type="scientific">Prymnesium parvum</name>
    <name type="common">Toxic golden alga</name>
    <dbReference type="NCBI Taxonomy" id="97485"/>
    <lineage>
        <taxon>Eukaryota</taxon>
        <taxon>Haptista</taxon>
        <taxon>Haptophyta</taxon>
        <taxon>Prymnesiophyceae</taxon>
        <taxon>Prymnesiales</taxon>
        <taxon>Prymnesiaceae</taxon>
        <taxon>Prymnesium</taxon>
    </lineage>
</organism>
<dbReference type="EMBL" id="JBGBPQ010000001">
    <property type="protein sequence ID" value="KAL1530396.1"/>
    <property type="molecule type" value="Genomic_DNA"/>
</dbReference>
<reference evidence="1 2" key="1">
    <citation type="journal article" date="2024" name="Science">
        <title>Giant polyketide synthase enzymes in the biosynthesis of giant marine polyether toxins.</title>
        <authorList>
            <person name="Fallon T.R."/>
            <person name="Shende V.V."/>
            <person name="Wierzbicki I.H."/>
            <person name="Pendleton A.L."/>
            <person name="Watervoot N.F."/>
            <person name="Auber R.P."/>
            <person name="Gonzalez D.J."/>
            <person name="Wisecaver J.H."/>
            <person name="Moore B.S."/>
        </authorList>
    </citation>
    <scope>NUCLEOTIDE SEQUENCE [LARGE SCALE GENOMIC DNA]</scope>
    <source>
        <strain evidence="1 2">12B1</strain>
    </source>
</reference>
<name>A0AB34KBN2_PRYPA</name>
<gene>
    <name evidence="1" type="ORF">AB1Y20_001302</name>
</gene>
<protein>
    <submittedName>
        <fullName evidence="1">Uncharacterized protein</fullName>
    </submittedName>
</protein>
<evidence type="ECO:0000313" key="1">
    <source>
        <dbReference type="EMBL" id="KAL1530396.1"/>
    </source>
</evidence>
<dbReference type="Proteomes" id="UP001515480">
    <property type="component" value="Unassembled WGS sequence"/>
</dbReference>
<dbReference type="AlphaFoldDB" id="A0AB34KBN2"/>
<sequence length="133" mass="15657">MMSFKERERVVGVFHYQSVDQSSNGRRQVMTRVACIQDTTYIRFFFWNLHIMRIYNFRVSRLLNFEKRNRCLLPLPPVPAGRRKPAKKAAEGMGQRKAAAREARWEEAFMCGWAGGWWRRAQRVAADRPLHAA</sequence>
<accession>A0AB34KBN2</accession>
<keyword evidence="2" id="KW-1185">Reference proteome</keyword>
<comment type="caution">
    <text evidence="1">The sequence shown here is derived from an EMBL/GenBank/DDBJ whole genome shotgun (WGS) entry which is preliminary data.</text>
</comment>
<proteinExistence type="predicted"/>